<feature type="non-terminal residue" evidence="1">
    <location>
        <position position="56"/>
    </location>
</feature>
<dbReference type="AlphaFoldDB" id="A0A699UIT9"/>
<evidence type="ECO:0008006" key="2">
    <source>
        <dbReference type="Google" id="ProtNLM"/>
    </source>
</evidence>
<dbReference type="EMBL" id="BKCJ011314996">
    <property type="protein sequence ID" value="GFD19484.1"/>
    <property type="molecule type" value="Genomic_DNA"/>
</dbReference>
<reference evidence="1" key="1">
    <citation type="journal article" date="2019" name="Sci. Rep.">
        <title>Draft genome of Tanacetum cinerariifolium, the natural source of mosquito coil.</title>
        <authorList>
            <person name="Yamashiro T."/>
            <person name="Shiraishi A."/>
            <person name="Satake H."/>
            <person name="Nakayama K."/>
        </authorList>
    </citation>
    <scope>NUCLEOTIDE SEQUENCE</scope>
</reference>
<proteinExistence type="predicted"/>
<comment type="caution">
    <text evidence="1">The sequence shown here is derived from an EMBL/GenBank/DDBJ whole genome shotgun (WGS) entry which is preliminary data.</text>
</comment>
<name>A0A699UIT9_TANCI</name>
<protein>
    <recommendedName>
        <fullName evidence="2">Reverse transcriptase domain-containing protein</fullName>
    </recommendedName>
</protein>
<organism evidence="1">
    <name type="scientific">Tanacetum cinerariifolium</name>
    <name type="common">Dalmatian daisy</name>
    <name type="synonym">Chrysanthemum cinerariifolium</name>
    <dbReference type="NCBI Taxonomy" id="118510"/>
    <lineage>
        <taxon>Eukaryota</taxon>
        <taxon>Viridiplantae</taxon>
        <taxon>Streptophyta</taxon>
        <taxon>Embryophyta</taxon>
        <taxon>Tracheophyta</taxon>
        <taxon>Spermatophyta</taxon>
        <taxon>Magnoliopsida</taxon>
        <taxon>eudicotyledons</taxon>
        <taxon>Gunneridae</taxon>
        <taxon>Pentapetalae</taxon>
        <taxon>asterids</taxon>
        <taxon>campanulids</taxon>
        <taxon>Asterales</taxon>
        <taxon>Asteraceae</taxon>
        <taxon>Asteroideae</taxon>
        <taxon>Anthemideae</taxon>
        <taxon>Anthemidinae</taxon>
        <taxon>Tanacetum</taxon>
    </lineage>
</organism>
<accession>A0A699UIT9</accession>
<gene>
    <name evidence="1" type="ORF">Tci_891453</name>
</gene>
<evidence type="ECO:0000313" key="1">
    <source>
        <dbReference type="EMBL" id="GFD19484.1"/>
    </source>
</evidence>
<sequence length="56" mass="6489">MHKAFPLPGESSHWQYKFPLPVNVVPTARKLEMPLPGVCTAIEEMMKKLPVKDRWQ</sequence>